<dbReference type="EMBL" id="AMBO01000075">
    <property type="protein sequence ID" value="EKD05571.1"/>
    <property type="molecule type" value="Genomic_DNA"/>
</dbReference>
<dbReference type="Proteomes" id="UP000006757">
    <property type="component" value="Unassembled WGS sequence"/>
</dbReference>
<sequence length="470" mass="51119">MLANYLPDENVSITFREKLANVRTRATPTSWRGYQHIPAVDEALKRADQKAQAEALGNALRRGKESQQRRSVAPSQAEKIVAQARKTMFWTGAVAFYATHGLRLVNQSLIGSLTVGQALVGFQMAACFALATWDPLWFNSWRGMQPPPREKRLAIDLSRIFQTIGRLYGALWLLVWTQSEHPPDWLISPAWSAVVDVLALSVFVWVTYQCMHQRPVTLRLVRPVSAPTTPSSADADAHADSLSALSLSGTSQVNGRPPPPPQPIFGKQSLGLTPPPRDESEPMDWEPTAADSSNETGSDWDRFGIGRQNMFPRASASEETGLEPLLATWGLGPDPSSNTMPGSRVNGIVDVQMMPAESSLTWVRARLAAAQRALAVVRAGSALLSPTPAVRVAYLVVESLISATRALFSDERWTAIVNGADAVLRISSVLAISRGVRVPLAVEPSMLAAVEGVAWSLLTLVVSTMTSERE</sequence>
<name>K1VY90_TRIAC</name>
<organism evidence="2 3">
    <name type="scientific">Trichosporon asahii var. asahii (strain CBS 8904)</name>
    <name type="common">Yeast</name>
    <dbReference type="NCBI Taxonomy" id="1220162"/>
    <lineage>
        <taxon>Eukaryota</taxon>
        <taxon>Fungi</taxon>
        <taxon>Dikarya</taxon>
        <taxon>Basidiomycota</taxon>
        <taxon>Agaricomycotina</taxon>
        <taxon>Tremellomycetes</taxon>
        <taxon>Trichosporonales</taxon>
        <taxon>Trichosporonaceae</taxon>
        <taxon>Trichosporon</taxon>
    </lineage>
</organism>
<gene>
    <name evidence="2" type="ORF">A1Q2_00129</name>
</gene>
<accession>K1VY90</accession>
<dbReference type="OrthoDB" id="5966927at2759"/>
<dbReference type="HOGENOM" id="CLU_581648_0_0_1"/>
<evidence type="ECO:0000313" key="2">
    <source>
        <dbReference type="EMBL" id="EKD05571.1"/>
    </source>
</evidence>
<evidence type="ECO:0000313" key="3">
    <source>
        <dbReference type="Proteomes" id="UP000006757"/>
    </source>
</evidence>
<dbReference type="InParanoid" id="K1VY90"/>
<dbReference type="eggNOG" id="KOG4623">
    <property type="taxonomic scope" value="Eukaryota"/>
</dbReference>
<proteinExistence type="predicted"/>
<reference evidence="2 3" key="1">
    <citation type="journal article" date="2012" name="Eukaryot. Cell">
        <title>Genome sequence of the Trichosporon asahii environmental strain CBS 8904.</title>
        <authorList>
            <person name="Yang R.Y."/>
            <person name="Li H.T."/>
            <person name="Zhu H."/>
            <person name="Zhou G.P."/>
            <person name="Wang M."/>
            <person name="Wang L."/>
        </authorList>
    </citation>
    <scope>NUCLEOTIDE SEQUENCE [LARGE SCALE GENOMIC DNA]</scope>
    <source>
        <strain evidence="2 3">CBS 8904</strain>
    </source>
</reference>
<comment type="caution">
    <text evidence="2">The sequence shown here is derived from an EMBL/GenBank/DDBJ whole genome shotgun (WGS) entry which is preliminary data.</text>
</comment>
<dbReference type="AlphaFoldDB" id="K1VY90"/>
<feature type="region of interest" description="Disordered" evidence="1">
    <location>
        <begin position="248"/>
        <end position="305"/>
    </location>
</feature>
<protein>
    <submittedName>
        <fullName evidence="2">Uncharacterized protein</fullName>
    </submittedName>
</protein>
<keyword evidence="3" id="KW-1185">Reference proteome</keyword>
<dbReference type="STRING" id="1220162.K1VY90"/>
<evidence type="ECO:0000256" key="1">
    <source>
        <dbReference type="SAM" id="MobiDB-lite"/>
    </source>
</evidence>